<feature type="transmembrane region" description="Helical" evidence="1">
    <location>
        <begin position="393"/>
        <end position="413"/>
    </location>
</feature>
<feature type="transmembrane region" description="Helical" evidence="1">
    <location>
        <begin position="256"/>
        <end position="282"/>
    </location>
</feature>
<feature type="transmembrane region" description="Helical" evidence="1">
    <location>
        <begin position="135"/>
        <end position="156"/>
    </location>
</feature>
<feature type="transmembrane region" description="Helical" evidence="1">
    <location>
        <begin position="194"/>
        <end position="217"/>
    </location>
</feature>
<feature type="transmembrane region" description="Helical" evidence="1">
    <location>
        <begin position="46"/>
        <end position="71"/>
    </location>
</feature>
<feature type="transmembrane region" description="Helical" evidence="1">
    <location>
        <begin position="92"/>
        <end position="115"/>
    </location>
</feature>
<dbReference type="EMBL" id="PDJJ01000001">
    <property type="protein sequence ID" value="PFG44860.1"/>
    <property type="molecule type" value="Genomic_DNA"/>
</dbReference>
<feature type="transmembrane region" description="Helical" evidence="1">
    <location>
        <begin position="366"/>
        <end position="386"/>
    </location>
</feature>
<name>A0A2A9F2X4_9MICO</name>
<organism evidence="2 3">
    <name type="scientific">Isoptericola jiangsuensis</name>
    <dbReference type="NCBI Taxonomy" id="548579"/>
    <lineage>
        <taxon>Bacteria</taxon>
        <taxon>Bacillati</taxon>
        <taxon>Actinomycetota</taxon>
        <taxon>Actinomycetes</taxon>
        <taxon>Micrococcales</taxon>
        <taxon>Promicromonosporaceae</taxon>
        <taxon>Isoptericola</taxon>
    </lineage>
</organism>
<accession>A0A2A9F2X4</accession>
<keyword evidence="1" id="KW-0812">Transmembrane</keyword>
<evidence type="ECO:0000313" key="2">
    <source>
        <dbReference type="EMBL" id="PFG44860.1"/>
    </source>
</evidence>
<feature type="transmembrane region" description="Helical" evidence="1">
    <location>
        <begin position="288"/>
        <end position="310"/>
    </location>
</feature>
<dbReference type="GO" id="GO:0015297">
    <property type="term" value="F:antiporter activity"/>
    <property type="evidence" value="ECO:0007669"/>
    <property type="project" value="InterPro"/>
</dbReference>
<dbReference type="GO" id="GO:0016020">
    <property type="term" value="C:membrane"/>
    <property type="evidence" value="ECO:0007669"/>
    <property type="project" value="InterPro"/>
</dbReference>
<dbReference type="GO" id="GO:0042910">
    <property type="term" value="F:xenobiotic transmembrane transporter activity"/>
    <property type="evidence" value="ECO:0007669"/>
    <property type="project" value="InterPro"/>
</dbReference>
<keyword evidence="1" id="KW-0472">Membrane</keyword>
<evidence type="ECO:0000313" key="3">
    <source>
        <dbReference type="Proteomes" id="UP000224130"/>
    </source>
</evidence>
<keyword evidence="1" id="KW-1133">Transmembrane helix</keyword>
<dbReference type="InterPro" id="IPR002528">
    <property type="entry name" value="MATE_fam"/>
</dbReference>
<dbReference type="Proteomes" id="UP000224130">
    <property type="component" value="Unassembled WGS sequence"/>
</dbReference>
<dbReference type="PANTHER" id="PTHR42925:SF2">
    <property type="entry name" value="NA+ DRIVEN MULTIDRUG EFFLUX PUMP"/>
    <property type="match status" value="1"/>
</dbReference>
<feature type="transmembrane region" description="Helical" evidence="1">
    <location>
        <begin position="322"/>
        <end position="341"/>
    </location>
</feature>
<dbReference type="AlphaFoldDB" id="A0A2A9F2X4"/>
<sequence length="455" mass="47211">MIGTLTGPTARQLWRIAVPVTLQTVVFSSKSIVDAAMLGSQAEVDVAAIGIAGRATFVVTIFLVGFTIGGAQVGAQVWGRRDADRERPLRQTVWLTWATASVCGLLACLAFLTVPEQVVALGTDSPTVVGRGAEFLRVVAPTFLLFCWTSSVAAGLRVMRQPGVATLWAVAGVVLNVGLNAVLIFGLLGAPALGIVGAAYGTLASAVVETAGLALHLRLRRHALSRFPRAELRAIRAPQVRRLLTLSLPAAGNSTLWALGSFAFYALVGSTGLSAAAALAVLSPVESLALAFTIGLANAAAVVVGGSIGAGDLTGAYRQARLLVAGSVVVGLGTAVLTWALKSPLLALFPELSPATRDLTGDMFDLMAAGFVLKSVGMVMVLGVLRAGGEVRFCLLLDAGAQWGLLLPVAWLLRDVAGASALVLFAVPLLEEAVRIVVAGARIRSRRWLRDLVVT</sequence>
<dbReference type="Pfam" id="PF01554">
    <property type="entry name" value="MatE"/>
    <property type="match status" value="2"/>
</dbReference>
<evidence type="ECO:0000256" key="1">
    <source>
        <dbReference type="SAM" id="Phobius"/>
    </source>
</evidence>
<gene>
    <name evidence="2" type="ORF">ATJ88_3597</name>
</gene>
<protein>
    <submittedName>
        <fullName evidence="2">Putative MATE family efflux protein</fullName>
    </submittedName>
</protein>
<dbReference type="PANTHER" id="PTHR42925">
    <property type="entry name" value="MULTIDRUG AND TOXIN EFFLUX PROTEIN MATE FAMILY"/>
    <property type="match status" value="1"/>
</dbReference>
<dbReference type="InterPro" id="IPR047135">
    <property type="entry name" value="YsiQ"/>
</dbReference>
<comment type="caution">
    <text evidence="2">The sequence shown here is derived from an EMBL/GenBank/DDBJ whole genome shotgun (WGS) entry which is preliminary data.</text>
</comment>
<keyword evidence="3" id="KW-1185">Reference proteome</keyword>
<reference evidence="2 3" key="1">
    <citation type="submission" date="2017-10" db="EMBL/GenBank/DDBJ databases">
        <title>Sequencing the genomes of 1000 actinobacteria strains.</title>
        <authorList>
            <person name="Klenk H.-P."/>
        </authorList>
    </citation>
    <scope>NUCLEOTIDE SEQUENCE [LARGE SCALE GENOMIC DNA]</scope>
    <source>
        <strain evidence="2 3">DSM 21863</strain>
    </source>
</reference>
<feature type="transmembrane region" description="Helical" evidence="1">
    <location>
        <begin position="168"/>
        <end position="188"/>
    </location>
</feature>
<feature type="transmembrane region" description="Helical" evidence="1">
    <location>
        <begin position="419"/>
        <end position="438"/>
    </location>
</feature>
<dbReference type="RefSeq" id="WP_170023707.1">
    <property type="nucleotide sequence ID" value="NZ_PDJJ01000001.1"/>
</dbReference>
<proteinExistence type="predicted"/>